<evidence type="ECO:0000256" key="5">
    <source>
        <dbReference type="ARBA" id="ARBA00023172"/>
    </source>
</evidence>
<comment type="subcellular location">
    <subcellularLocation>
        <location evidence="1">Cytoplasm</location>
        <location evidence="1">Nucleoid</location>
    </subcellularLocation>
</comment>
<dbReference type="GO" id="GO:0006310">
    <property type="term" value="P:DNA recombination"/>
    <property type="evidence" value="ECO:0007669"/>
    <property type="project" value="UniProtKB-KW"/>
</dbReference>
<evidence type="ECO:0000256" key="1">
    <source>
        <dbReference type="ARBA" id="ARBA00004453"/>
    </source>
</evidence>
<dbReference type="Pfam" id="PF04381">
    <property type="entry name" value="RdgC"/>
    <property type="match status" value="1"/>
</dbReference>
<dbReference type="EMBL" id="VJOL01000030">
    <property type="protein sequence ID" value="TSE29143.1"/>
    <property type="molecule type" value="Genomic_DNA"/>
</dbReference>
<evidence type="ECO:0000256" key="4">
    <source>
        <dbReference type="ARBA" id="ARBA00022490"/>
    </source>
</evidence>
<dbReference type="NCBIfam" id="NF001464">
    <property type="entry name" value="PRK00321.1-5"/>
    <property type="match status" value="1"/>
</dbReference>
<protein>
    <recommendedName>
        <fullName evidence="3">Recombination-associated protein RdgC</fullName>
    </recommendedName>
</protein>
<dbReference type="PANTHER" id="PTHR38103:SF1">
    <property type="entry name" value="RECOMBINATION-ASSOCIATED PROTEIN RDGC"/>
    <property type="match status" value="1"/>
</dbReference>
<proteinExistence type="inferred from homology"/>
<organism evidence="6 7">
    <name type="scientific">Tepidimonas thermarum</name>
    <dbReference type="NCBI Taxonomy" id="335431"/>
    <lineage>
        <taxon>Bacteria</taxon>
        <taxon>Pseudomonadati</taxon>
        <taxon>Pseudomonadota</taxon>
        <taxon>Betaproteobacteria</taxon>
        <taxon>Burkholderiales</taxon>
        <taxon>Tepidimonas</taxon>
    </lineage>
</organism>
<dbReference type="PANTHER" id="PTHR38103">
    <property type="entry name" value="RECOMBINATION-ASSOCIATED PROTEIN RDGC"/>
    <property type="match status" value="1"/>
</dbReference>
<dbReference type="Proteomes" id="UP000318542">
    <property type="component" value="Unassembled WGS sequence"/>
</dbReference>
<keyword evidence="4" id="KW-0963">Cytoplasm</keyword>
<keyword evidence="7" id="KW-1185">Reference proteome</keyword>
<comment type="caution">
    <text evidence="6">The sequence shown here is derived from an EMBL/GenBank/DDBJ whole genome shotgun (WGS) entry which is preliminary data.</text>
</comment>
<dbReference type="GO" id="GO:0000018">
    <property type="term" value="P:regulation of DNA recombination"/>
    <property type="evidence" value="ECO:0007669"/>
    <property type="project" value="TreeGrafter"/>
</dbReference>
<dbReference type="GO" id="GO:0043590">
    <property type="term" value="C:bacterial nucleoid"/>
    <property type="evidence" value="ECO:0007669"/>
    <property type="project" value="TreeGrafter"/>
</dbReference>
<sequence>MTRHAIRPEGVTPPAVALPYPVFKNLTVFRLGDGFAAALEPMEQALAAAPFVPCGPTQMQSEGWVAPRGQPHAPLVESVAGHRLMRYRIETKRVPAAVVKRELQARCAQIEATEGRQPGRREQRDLKEAIVQALLPMAFAQTVDITVWMDVQAGRIALDTTSAKRADAVVTALVRALDGLRVEPLQTALSPATAMAGWLGADAQDWPAHFAPGRDVELKGDGDSPAVVRFTRHVLDTEEMRRHLAQGKRPTKLALDWDGRVNFVLTDGAQLRRIAFQDGVFEAPEAEQADRGFDADAAIATGELSSLLDDLIAALGGEAPR</sequence>
<keyword evidence="5" id="KW-0233">DNA recombination</keyword>
<evidence type="ECO:0000256" key="3">
    <source>
        <dbReference type="ARBA" id="ARBA00022296"/>
    </source>
</evidence>
<evidence type="ECO:0000256" key="2">
    <source>
        <dbReference type="ARBA" id="ARBA00008657"/>
    </source>
</evidence>
<evidence type="ECO:0000313" key="6">
    <source>
        <dbReference type="EMBL" id="TSE29143.1"/>
    </source>
</evidence>
<dbReference type="InterPro" id="IPR007476">
    <property type="entry name" value="RdgC"/>
</dbReference>
<name>A0A554WZY1_9BURK</name>
<reference evidence="6 7" key="1">
    <citation type="submission" date="2019-07" db="EMBL/GenBank/DDBJ databases">
        <title>Tepidimonas thermarum AA-1 draft genome.</title>
        <authorList>
            <person name="Da Costa M.S."/>
            <person name="Froufe H.J.C."/>
            <person name="Egas C."/>
            <person name="Albuquerque L."/>
        </authorList>
    </citation>
    <scope>NUCLEOTIDE SEQUENCE [LARGE SCALE GENOMIC DNA]</scope>
    <source>
        <strain evidence="6 7">AA-1</strain>
    </source>
</reference>
<dbReference type="RefSeq" id="WP_246098968.1">
    <property type="nucleotide sequence ID" value="NZ_VJOL01000030.1"/>
</dbReference>
<dbReference type="AlphaFoldDB" id="A0A554WZY1"/>
<dbReference type="GO" id="GO:0003690">
    <property type="term" value="F:double-stranded DNA binding"/>
    <property type="evidence" value="ECO:0007669"/>
    <property type="project" value="TreeGrafter"/>
</dbReference>
<comment type="similarity">
    <text evidence="2">Belongs to the RdgC family.</text>
</comment>
<evidence type="ECO:0000313" key="7">
    <source>
        <dbReference type="Proteomes" id="UP000318542"/>
    </source>
</evidence>
<dbReference type="NCBIfam" id="NF001463">
    <property type="entry name" value="PRK00321.1-4"/>
    <property type="match status" value="1"/>
</dbReference>
<gene>
    <name evidence="6" type="primary">rdgC</name>
    <name evidence="6" type="ORF">Tther_01663</name>
</gene>
<accession>A0A554WZY1</accession>